<evidence type="ECO:0000313" key="3">
    <source>
        <dbReference type="EMBL" id="MFI2229802.1"/>
    </source>
</evidence>
<evidence type="ECO:0000313" key="4">
    <source>
        <dbReference type="Proteomes" id="UP001611494"/>
    </source>
</evidence>
<organism evidence="3 4">
    <name type="scientific">Nocardia testacea</name>
    <dbReference type="NCBI Taxonomy" id="248551"/>
    <lineage>
        <taxon>Bacteria</taxon>
        <taxon>Bacillati</taxon>
        <taxon>Actinomycetota</taxon>
        <taxon>Actinomycetes</taxon>
        <taxon>Mycobacteriales</taxon>
        <taxon>Nocardiaceae</taxon>
        <taxon>Nocardia</taxon>
    </lineage>
</organism>
<dbReference type="Gene3D" id="2.40.50.140">
    <property type="entry name" value="Nucleic acid-binding proteins"/>
    <property type="match status" value="1"/>
</dbReference>
<feature type="compositionally biased region" description="Basic and acidic residues" evidence="1">
    <location>
        <begin position="1"/>
        <end position="12"/>
    </location>
</feature>
<evidence type="ECO:0000259" key="2">
    <source>
        <dbReference type="PROSITE" id="PS51857"/>
    </source>
</evidence>
<accession>A0ABW7VYA2</accession>
<dbReference type="PANTHER" id="PTHR46565">
    <property type="entry name" value="COLD SHOCK DOMAIN PROTEIN 2"/>
    <property type="match status" value="1"/>
</dbReference>
<dbReference type="SMART" id="SM00357">
    <property type="entry name" value="CSP"/>
    <property type="match status" value="1"/>
</dbReference>
<dbReference type="Proteomes" id="UP001611494">
    <property type="component" value="Unassembled WGS sequence"/>
</dbReference>
<sequence length="107" mass="11874">MESRHGRHESERPVTAPVSPRLEDEPGAALSRPAAERPSVRRGRVIWYDAQKGFGYIDPDDDIAPVFVEYRSIDADGYRVLFADQRVEFSTVARAGGAEAVGVRLCE</sequence>
<dbReference type="PRINTS" id="PR00050">
    <property type="entry name" value="COLDSHOCK"/>
</dbReference>
<feature type="region of interest" description="Disordered" evidence="1">
    <location>
        <begin position="1"/>
        <end position="39"/>
    </location>
</feature>
<evidence type="ECO:0000256" key="1">
    <source>
        <dbReference type="SAM" id="MobiDB-lite"/>
    </source>
</evidence>
<dbReference type="PANTHER" id="PTHR46565:SF20">
    <property type="entry name" value="COLD SHOCK DOMAIN-CONTAINING PROTEIN 4"/>
    <property type="match status" value="1"/>
</dbReference>
<comment type="caution">
    <text evidence="3">The sequence shown here is derived from an EMBL/GenBank/DDBJ whole genome shotgun (WGS) entry which is preliminary data.</text>
</comment>
<gene>
    <name evidence="3" type="ORF">ACH49Z_08115</name>
</gene>
<name>A0ABW7VYA2_9NOCA</name>
<proteinExistence type="predicted"/>
<feature type="domain" description="CSD" evidence="2">
    <location>
        <begin position="40"/>
        <end position="105"/>
    </location>
</feature>
<dbReference type="InterPro" id="IPR011129">
    <property type="entry name" value="CSD"/>
</dbReference>
<protein>
    <submittedName>
        <fullName evidence="3">Cold shock domain-containing protein</fullName>
    </submittedName>
</protein>
<dbReference type="PROSITE" id="PS51857">
    <property type="entry name" value="CSD_2"/>
    <property type="match status" value="1"/>
</dbReference>
<dbReference type="InterPro" id="IPR002059">
    <property type="entry name" value="CSP_DNA-bd"/>
</dbReference>
<reference evidence="3 4" key="1">
    <citation type="submission" date="2024-10" db="EMBL/GenBank/DDBJ databases">
        <title>The Natural Products Discovery Center: Release of the First 8490 Sequenced Strains for Exploring Actinobacteria Biosynthetic Diversity.</title>
        <authorList>
            <person name="Kalkreuter E."/>
            <person name="Kautsar S.A."/>
            <person name="Yang D."/>
            <person name="Bader C.D."/>
            <person name="Teijaro C.N."/>
            <person name="Fluegel L."/>
            <person name="Davis C.M."/>
            <person name="Simpson J.R."/>
            <person name="Lauterbach L."/>
            <person name="Steele A.D."/>
            <person name="Gui C."/>
            <person name="Meng S."/>
            <person name="Li G."/>
            <person name="Viehrig K."/>
            <person name="Ye F."/>
            <person name="Su P."/>
            <person name="Kiefer A.F."/>
            <person name="Nichols A."/>
            <person name="Cepeda A.J."/>
            <person name="Yan W."/>
            <person name="Fan B."/>
            <person name="Jiang Y."/>
            <person name="Adhikari A."/>
            <person name="Zheng C.-J."/>
            <person name="Schuster L."/>
            <person name="Cowan T.M."/>
            <person name="Smanski M.J."/>
            <person name="Chevrette M.G."/>
            <person name="De Carvalho L.P.S."/>
            <person name="Shen B."/>
        </authorList>
    </citation>
    <scope>NUCLEOTIDE SEQUENCE [LARGE SCALE GENOMIC DNA]</scope>
    <source>
        <strain evidence="3 4">NPDC019377</strain>
    </source>
</reference>
<dbReference type="RefSeq" id="WP_397060899.1">
    <property type="nucleotide sequence ID" value="NZ_JBIRYL010000001.1"/>
</dbReference>
<dbReference type="Pfam" id="PF00313">
    <property type="entry name" value="CSD"/>
    <property type="match status" value="1"/>
</dbReference>
<dbReference type="InterPro" id="IPR012340">
    <property type="entry name" value="NA-bd_OB-fold"/>
</dbReference>
<dbReference type="EMBL" id="JBIRYL010000001">
    <property type="protein sequence ID" value="MFI2229802.1"/>
    <property type="molecule type" value="Genomic_DNA"/>
</dbReference>
<dbReference type="SUPFAM" id="SSF50249">
    <property type="entry name" value="Nucleic acid-binding proteins"/>
    <property type="match status" value="1"/>
</dbReference>
<keyword evidence="4" id="KW-1185">Reference proteome</keyword>